<feature type="compositionally biased region" description="Low complexity" evidence="6">
    <location>
        <begin position="14"/>
        <end position="25"/>
    </location>
</feature>
<keyword evidence="5" id="KW-0010">Activator</keyword>
<comment type="subcellular location">
    <subcellularLocation>
        <location evidence="1 4 5">Nucleus</location>
    </subcellularLocation>
</comment>
<dbReference type="Pfam" id="PF08880">
    <property type="entry name" value="QLQ"/>
    <property type="match status" value="1"/>
</dbReference>
<comment type="caution">
    <text evidence="9">The sequence shown here is derived from an EMBL/GenBank/DDBJ whole genome shotgun (WGS) entry which is preliminary data.</text>
</comment>
<organism evidence="9 10">
    <name type="scientific">Lupinus albus</name>
    <name type="common">White lupine</name>
    <name type="synonym">Lupinus termis</name>
    <dbReference type="NCBI Taxonomy" id="3870"/>
    <lineage>
        <taxon>Eukaryota</taxon>
        <taxon>Viridiplantae</taxon>
        <taxon>Streptophyta</taxon>
        <taxon>Embryophyta</taxon>
        <taxon>Tracheophyta</taxon>
        <taxon>Spermatophyta</taxon>
        <taxon>Magnoliopsida</taxon>
        <taxon>eudicotyledons</taxon>
        <taxon>Gunneridae</taxon>
        <taxon>Pentapetalae</taxon>
        <taxon>rosids</taxon>
        <taxon>fabids</taxon>
        <taxon>Fabales</taxon>
        <taxon>Fabaceae</taxon>
        <taxon>Papilionoideae</taxon>
        <taxon>50 kb inversion clade</taxon>
        <taxon>genistoids sensu lato</taxon>
        <taxon>core genistoids</taxon>
        <taxon>Genisteae</taxon>
        <taxon>Lupinus</taxon>
    </lineage>
</organism>
<feature type="compositionally biased region" description="Polar residues" evidence="6">
    <location>
        <begin position="514"/>
        <end position="534"/>
    </location>
</feature>
<feature type="region of interest" description="Disordered" evidence="6">
    <location>
        <begin position="1"/>
        <end position="25"/>
    </location>
</feature>
<dbReference type="PROSITE" id="PS51667">
    <property type="entry name" value="WRC"/>
    <property type="match status" value="1"/>
</dbReference>
<dbReference type="GO" id="GO:0006351">
    <property type="term" value="P:DNA-templated transcription"/>
    <property type="evidence" value="ECO:0007669"/>
    <property type="project" value="UniProtKB-UniRule"/>
</dbReference>
<evidence type="ECO:0000259" key="8">
    <source>
        <dbReference type="PROSITE" id="PS51667"/>
    </source>
</evidence>
<dbReference type="PANTHER" id="PTHR31602">
    <property type="entry name" value="GROWTH-REGULATING FACTOR 5"/>
    <property type="match status" value="1"/>
</dbReference>
<comment type="function">
    <text evidence="5">Transcription activator.</text>
</comment>
<protein>
    <recommendedName>
        <fullName evidence="5">Growth-regulating factor</fullName>
    </recommendedName>
</protein>
<evidence type="ECO:0000259" key="7">
    <source>
        <dbReference type="PROSITE" id="PS51666"/>
    </source>
</evidence>
<gene>
    <name evidence="9" type="ORF">Lalb_Chr08g0239781</name>
</gene>
<dbReference type="PANTHER" id="PTHR31602:SF101">
    <property type="entry name" value="GROWTH-REGULATING FACTOR 7"/>
    <property type="match status" value="1"/>
</dbReference>
<dbReference type="GO" id="GO:0006355">
    <property type="term" value="P:regulation of DNA-templated transcription"/>
    <property type="evidence" value="ECO:0007669"/>
    <property type="project" value="InterPro"/>
</dbReference>
<accession>A0A6A4Q5Q0</accession>
<evidence type="ECO:0000313" key="9">
    <source>
        <dbReference type="EMBL" id="KAE9608826.1"/>
    </source>
</evidence>
<evidence type="ECO:0000313" key="10">
    <source>
        <dbReference type="Proteomes" id="UP000447434"/>
    </source>
</evidence>
<evidence type="ECO:0000256" key="6">
    <source>
        <dbReference type="SAM" id="MobiDB-lite"/>
    </source>
</evidence>
<feature type="region of interest" description="Disordered" evidence="6">
    <location>
        <begin position="514"/>
        <end position="537"/>
    </location>
</feature>
<evidence type="ECO:0000256" key="3">
    <source>
        <dbReference type="ARBA" id="ARBA00023242"/>
    </source>
</evidence>
<feature type="domain" description="WRC" evidence="8">
    <location>
        <begin position="204"/>
        <end position="248"/>
    </location>
</feature>
<keyword evidence="5" id="KW-0805">Transcription regulation</keyword>
<sequence length="577" mass="62527">MGEFGVSHKEANKSSVSTSTTTSSVVGLGLKKLQHTLEAFPSNKNNMMMLHHNHHHHPLSQPFDNDLSVAAPGDGDGPVHTTYMSNLSNHINLVATTGSYSALGAGAIHDDASVPVRTLQQQPFDISGYYTSGTTTYPAFKSSEVMAASLGFPFTSAQWKELERQAMIYKYMMASIPIPPDLLIPTVSRSTLNSGFNLRLSGNDPEPGRCRRTDGKKWRCSRDVAPNHKYCERHMHRGRPRSRKPVEVHINNNNNNNNQNQIKRARHDSNPFSASDVSVSISNNTTTKKDGCASQFVSSGATKPYLDTSSLPLHHNFGVKTGNFDSVASVSSNKEPRGLEWMLNGDPISLGASDSEFHSLMHNKVGNTEPQYLNSFALYNSGVLDQQNRRSSMFRNALDFPMESLQSPKPRGYIDAWSTEESNGNTNKSNVASIGKFSLDLSMGGGRVHEDIGTIDMGLGLMENGNNTKQNDTKTHLSNWLTPSSSSSHWVASTTLGGPLAEVLRPSTITNDAASNQSSSVITHAESSSNTLGTLVSPPSGVLHKTIASFSDSSSNSSPRVGSSRASNSDIALLRFN</sequence>
<keyword evidence="3 4" id="KW-0539">Nucleus</keyword>
<dbReference type="Pfam" id="PF08879">
    <property type="entry name" value="WRC"/>
    <property type="match status" value="1"/>
</dbReference>
<feature type="short sequence motif" description="Bipartite nuclear localization signal" evidence="4">
    <location>
        <begin position="209"/>
        <end position="219"/>
    </location>
</feature>
<dbReference type="InterPro" id="IPR014977">
    <property type="entry name" value="WRC_dom"/>
</dbReference>
<evidence type="ECO:0000256" key="5">
    <source>
        <dbReference type="RuleBase" id="RU367127"/>
    </source>
</evidence>
<proteinExistence type="inferred from homology"/>
<dbReference type="OrthoDB" id="1937002at2759"/>
<feature type="domain" description="QLQ" evidence="7">
    <location>
        <begin position="153"/>
        <end position="188"/>
    </location>
</feature>
<name>A0A6A4Q5Q0_LUPAL</name>
<evidence type="ECO:0000256" key="1">
    <source>
        <dbReference type="ARBA" id="ARBA00004123"/>
    </source>
</evidence>
<dbReference type="InterPro" id="IPR014978">
    <property type="entry name" value="Gln-Leu-Gln_QLQ"/>
</dbReference>
<keyword evidence="5" id="KW-0804">Transcription</keyword>
<dbReference type="PROSITE" id="PS51666">
    <property type="entry name" value="QLQ"/>
    <property type="match status" value="1"/>
</dbReference>
<dbReference type="EMBL" id="WOCE01000008">
    <property type="protein sequence ID" value="KAE9608826.1"/>
    <property type="molecule type" value="Genomic_DNA"/>
</dbReference>
<feature type="short sequence motif" description="Bipartite nuclear localization signal" evidence="4">
    <location>
        <begin position="237"/>
        <end position="244"/>
    </location>
</feature>
<keyword evidence="10" id="KW-1185">Reference proteome</keyword>
<dbReference type="AlphaFoldDB" id="A0A6A4Q5Q0"/>
<evidence type="ECO:0000256" key="2">
    <source>
        <dbReference type="ARBA" id="ARBA00008122"/>
    </source>
</evidence>
<dbReference type="GO" id="GO:0005524">
    <property type="term" value="F:ATP binding"/>
    <property type="evidence" value="ECO:0007669"/>
    <property type="project" value="UniProtKB-UniRule"/>
</dbReference>
<dbReference type="Proteomes" id="UP000447434">
    <property type="component" value="Chromosome 8"/>
</dbReference>
<comment type="similarity">
    <text evidence="2 5">Belongs to the GRF family.</text>
</comment>
<dbReference type="GO" id="GO:0099402">
    <property type="term" value="P:plant organ development"/>
    <property type="evidence" value="ECO:0007669"/>
    <property type="project" value="UniProtKB-ARBA"/>
</dbReference>
<dbReference type="GO" id="GO:0005634">
    <property type="term" value="C:nucleus"/>
    <property type="evidence" value="ECO:0007669"/>
    <property type="project" value="UniProtKB-SubCell"/>
</dbReference>
<feature type="compositionally biased region" description="Basic and acidic residues" evidence="6">
    <location>
        <begin position="1"/>
        <end position="12"/>
    </location>
</feature>
<dbReference type="InterPro" id="IPR031137">
    <property type="entry name" value="GRF"/>
</dbReference>
<comment type="domain">
    <text evidence="5">The QLQ domain and WRC domain may be involved in protein-protein interaction and DNA-binding, respectively.</text>
</comment>
<reference evidence="10" key="1">
    <citation type="journal article" date="2020" name="Nat. Commun.">
        <title>Genome sequence of the cluster root forming white lupin.</title>
        <authorList>
            <person name="Hufnagel B."/>
            <person name="Marques A."/>
            <person name="Soriano A."/>
            <person name="Marques L."/>
            <person name="Divol F."/>
            <person name="Doumas P."/>
            <person name="Sallet E."/>
            <person name="Mancinotti D."/>
            <person name="Carrere S."/>
            <person name="Marande W."/>
            <person name="Arribat S."/>
            <person name="Keller J."/>
            <person name="Huneau C."/>
            <person name="Blein T."/>
            <person name="Aime D."/>
            <person name="Laguerre M."/>
            <person name="Taylor J."/>
            <person name="Schubert V."/>
            <person name="Nelson M."/>
            <person name="Geu-Flores F."/>
            <person name="Crespi M."/>
            <person name="Gallardo-Guerrero K."/>
            <person name="Delaux P.-M."/>
            <person name="Salse J."/>
            <person name="Berges H."/>
            <person name="Guyot R."/>
            <person name="Gouzy J."/>
            <person name="Peret B."/>
        </authorList>
    </citation>
    <scope>NUCLEOTIDE SEQUENCE [LARGE SCALE GENOMIC DNA]</scope>
    <source>
        <strain evidence="10">cv. Amiga</strain>
    </source>
</reference>
<evidence type="ECO:0000256" key="4">
    <source>
        <dbReference type="PROSITE-ProRule" id="PRU01002"/>
    </source>
</evidence>
<dbReference type="SMART" id="SM00951">
    <property type="entry name" value="QLQ"/>
    <property type="match status" value="1"/>
</dbReference>